<dbReference type="EMBL" id="BAABKM010000004">
    <property type="protein sequence ID" value="GAA4717142.1"/>
    <property type="molecule type" value="Genomic_DNA"/>
</dbReference>
<evidence type="ECO:0000256" key="3">
    <source>
        <dbReference type="ARBA" id="ARBA00023163"/>
    </source>
</evidence>
<proteinExistence type="predicted"/>
<dbReference type="Gene3D" id="1.10.10.60">
    <property type="entry name" value="Homeodomain-like"/>
    <property type="match status" value="1"/>
</dbReference>
<protein>
    <submittedName>
        <fullName evidence="6">AraC family transcriptional regulator</fullName>
    </submittedName>
</protein>
<evidence type="ECO:0000256" key="4">
    <source>
        <dbReference type="SAM" id="MobiDB-lite"/>
    </source>
</evidence>
<evidence type="ECO:0000313" key="7">
    <source>
        <dbReference type="Proteomes" id="UP001499974"/>
    </source>
</evidence>
<dbReference type="PROSITE" id="PS00041">
    <property type="entry name" value="HTH_ARAC_FAMILY_1"/>
    <property type="match status" value="1"/>
</dbReference>
<dbReference type="Pfam" id="PF12833">
    <property type="entry name" value="HTH_18"/>
    <property type="match status" value="1"/>
</dbReference>
<name>A0ABP8XWY9_9ACTN</name>
<dbReference type="SUPFAM" id="SSF46689">
    <property type="entry name" value="Homeodomain-like"/>
    <property type="match status" value="1"/>
</dbReference>
<evidence type="ECO:0000256" key="2">
    <source>
        <dbReference type="ARBA" id="ARBA00023125"/>
    </source>
</evidence>
<dbReference type="PANTHER" id="PTHR46796:SF6">
    <property type="entry name" value="ARAC SUBFAMILY"/>
    <property type="match status" value="1"/>
</dbReference>
<sequence length="331" mass="35396">MSSAPSDRRRSPVTTARAQDRDHAESVVGELFLPNRLDLGHGREPLDMHISGIRLDGLTVGRLSYGRSVTVTTAEADDFHVNAPLSGRARSSGGWPGPAIETAPGTAAVFGPGRPAQIAWAASCTQLCLMISRSDVETELETLLGHSLRARLDFDPAMDLASPTSRAWRGLLGVLAGEVAGGPGLIDRPSVGRHVRGLVIDGLLIGQHHTYTDEMDAATSPAPTSAVARAIDLVHDRSDEPWSTVRLANEVHLSVRALQEGFHREVGMPPMSYVRDVRLHRARDLLGVATPDRTTVAQVATQVGINHLGRFAAAYRDAFGELPSDTLNTPG</sequence>
<dbReference type="Pfam" id="PF14525">
    <property type="entry name" value="AraC_binding_2"/>
    <property type="match status" value="1"/>
</dbReference>
<gene>
    <name evidence="6" type="ORF">GCM10023349_41250</name>
</gene>
<evidence type="ECO:0000259" key="5">
    <source>
        <dbReference type="PROSITE" id="PS01124"/>
    </source>
</evidence>
<dbReference type="InterPro" id="IPR018060">
    <property type="entry name" value="HTH_AraC"/>
</dbReference>
<dbReference type="InterPro" id="IPR050204">
    <property type="entry name" value="AraC_XylS_family_regulators"/>
</dbReference>
<evidence type="ECO:0000256" key="1">
    <source>
        <dbReference type="ARBA" id="ARBA00023015"/>
    </source>
</evidence>
<feature type="compositionally biased region" description="Basic and acidic residues" evidence="4">
    <location>
        <begin position="1"/>
        <end position="10"/>
    </location>
</feature>
<keyword evidence="2" id="KW-0238">DNA-binding</keyword>
<evidence type="ECO:0000313" key="6">
    <source>
        <dbReference type="EMBL" id="GAA4717142.1"/>
    </source>
</evidence>
<comment type="caution">
    <text evidence="6">The sequence shown here is derived from an EMBL/GenBank/DDBJ whole genome shotgun (WGS) entry which is preliminary data.</text>
</comment>
<organism evidence="6 7">
    <name type="scientific">Nocardioides conyzicola</name>
    <dbReference type="NCBI Taxonomy" id="1651781"/>
    <lineage>
        <taxon>Bacteria</taxon>
        <taxon>Bacillati</taxon>
        <taxon>Actinomycetota</taxon>
        <taxon>Actinomycetes</taxon>
        <taxon>Propionibacteriales</taxon>
        <taxon>Nocardioidaceae</taxon>
        <taxon>Nocardioides</taxon>
    </lineage>
</organism>
<feature type="region of interest" description="Disordered" evidence="4">
    <location>
        <begin position="1"/>
        <end position="24"/>
    </location>
</feature>
<accession>A0ABP8XWY9</accession>
<dbReference type="InterPro" id="IPR009057">
    <property type="entry name" value="Homeodomain-like_sf"/>
</dbReference>
<dbReference type="SMART" id="SM00342">
    <property type="entry name" value="HTH_ARAC"/>
    <property type="match status" value="1"/>
</dbReference>
<reference evidence="7" key="1">
    <citation type="journal article" date="2019" name="Int. J. Syst. Evol. Microbiol.">
        <title>The Global Catalogue of Microorganisms (GCM) 10K type strain sequencing project: providing services to taxonomists for standard genome sequencing and annotation.</title>
        <authorList>
            <consortium name="The Broad Institute Genomics Platform"/>
            <consortium name="The Broad Institute Genome Sequencing Center for Infectious Disease"/>
            <person name="Wu L."/>
            <person name="Ma J."/>
        </authorList>
    </citation>
    <scope>NUCLEOTIDE SEQUENCE [LARGE SCALE GENOMIC DNA]</scope>
    <source>
        <strain evidence="7">JCM 18531</strain>
    </source>
</reference>
<dbReference type="InterPro" id="IPR035418">
    <property type="entry name" value="AraC-bd_2"/>
</dbReference>
<dbReference type="Proteomes" id="UP001499974">
    <property type="component" value="Unassembled WGS sequence"/>
</dbReference>
<dbReference type="PROSITE" id="PS01124">
    <property type="entry name" value="HTH_ARAC_FAMILY_2"/>
    <property type="match status" value="1"/>
</dbReference>
<dbReference type="PANTHER" id="PTHR46796">
    <property type="entry name" value="HTH-TYPE TRANSCRIPTIONAL ACTIVATOR RHAS-RELATED"/>
    <property type="match status" value="1"/>
</dbReference>
<keyword evidence="3" id="KW-0804">Transcription</keyword>
<dbReference type="InterPro" id="IPR018062">
    <property type="entry name" value="HTH_AraC-typ_CS"/>
</dbReference>
<keyword evidence="7" id="KW-1185">Reference proteome</keyword>
<keyword evidence="1" id="KW-0805">Transcription regulation</keyword>
<feature type="domain" description="HTH araC/xylS-type" evidence="5">
    <location>
        <begin position="228"/>
        <end position="329"/>
    </location>
</feature>